<dbReference type="OrthoDB" id="514192at2759"/>
<dbReference type="KEGG" id="cvr:CHLNCDRAFT_56588"/>
<dbReference type="SUPFAM" id="SSF50249">
    <property type="entry name" value="Nucleic acid-binding proteins"/>
    <property type="match status" value="1"/>
</dbReference>
<evidence type="ECO:0000256" key="1">
    <source>
        <dbReference type="SAM" id="MobiDB-lite"/>
    </source>
</evidence>
<feature type="compositionally biased region" description="Basic and acidic residues" evidence="1">
    <location>
        <begin position="281"/>
        <end position="292"/>
    </location>
</feature>
<gene>
    <name evidence="3" type="ORF">CHLNCDRAFT_56588</name>
</gene>
<dbReference type="OMA" id="PMIPRES"/>
<dbReference type="GO" id="GO:0003676">
    <property type="term" value="F:nucleic acid binding"/>
    <property type="evidence" value="ECO:0007669"/>
    <property type="project" value="InterPro"/>
</dbReference>
<dbReference type="Proteomes" id="UP000008141">
    <property type="component" value="Unassembled WGS sequence"/>
</dbReference>
<dbReference type="InterPro" id="IPR003029">
    <property type="entry name" value="S1_domain"/>
</dbReference>
<name>E1Z392_CHLVA</name>
<dbReference type="GeneID" id="17359431"/>
<dbReference type="AlphaFoldDB" id="E1Z392"/>
<organism evidence="4">
    <name type="scientific">Chlorella variabilis</name>
    <name type="common">Green alga</name>
    <dbReference type="NCBI Taxonomy" id="554065"/>
    <lineage>
        <taxon>Eukaryota</taxon>
        <taxon>Viridiplantae</taxon>
        <taxon>Chlorophyta</taxon>
        <taxon>core chlorophytes</taxon>
        <taxon>Trebouxiophyceae</taxon>
        <taxon>Chlorellales</taxon>
        <taxon>Chlorellaceae</taxon>
        <taxon>Chlorella clade</taxon>
        <taxon>Chlorella</taxon>
    </lineage>
</organism>
<feature type="domain" description="S1 motif" evidence="2">
    <location>
        <begin position="194"/>
        <end position="256"/>
    </location>
</feature>
<accession>E1Z392</accession>
<proteinExistence type="predicted"/>
<dbReference type="eggNOG" id="ENOG502T01A">
    <property type="taxonomic scope" value="Eukaryota"/>
</dbReference>
<feature type="region of interest" description="Disordered" evidence="1">
    <location>
        <begin position="261"/>
        <end position="292"/>
    </location>
</feature>
<dbReference type="PROSITE" id="PS50126">
    <property type="entry name" value="S1"/>
    <property type="match status" value="1"/>
</dbReference>
<reference evidence="3 4" key="1">
    <citation type="journal article" date="2010" name="Plant Cell">
        <title>The Chlorella variabilis NC64A genome reveals adaptation to photosymbiosis, coevolution with viruses, and cryptic sex.</title>
        <authorList>
            <person name="Blanc G."/>
            <person name="Duncan G."/>
            <person name="Agarkova I."/>
            <person name="Borodovsky M."/>
            <person name="Gurnon J."/>
            <person name="Kuo A."/>
            <person name="Lindquist E."/>
            <person name="Lucas S."/>
            <person name="Pangilinan J."/>
            <person name="Polle J."/>
            <person name="Salamov A."/>
            <person name="Terry A."/>
            <person name="Yamada T."/>
            <person name="Dunigan D.D."/>
            <person name="Grigoriev I.V."/>
            <person name="Claverie J.M."/>
            <person name="Van Etten J.L."/>
        </authorList>
    </citation>
    <scope>NUCLEOTIDE SEQUENCE [LARGE SCALE GENOMIC DNA]</scope>
    <source>
        <strain evidence="3 4">NC64A</strain>
    </source>
</reference>
<protein>
    <recommendedName>
        <fullName evidence="2">S1 motif domain-containing protein</fullName>
    </recommendedName>
</protein>
<dbReference type="RefSeq" id="XP_005851901.1">
    <property type="nucleotide sequence ID" value="XM_005851839.1"/>
</dbReference>
<evidence type="ECO:0000313" key="4">
    <source>
        <dbReference type="Proteomes" id="UP000008141"/>
    </source>
</evidence>
<sequence length="316" mass="33866">MSGIALRQALGRAARALGTRAESTAARAGVATAKHSELSMFPSDDPIMRPYYERLAKLQVVPAASPKEASPSELQGELELLRMHNSSLPTHILEGHMIRAQILEMGRRTVTLDTGLLPARVARADLPPECVVGTTVEDDKPRSPGELREGDVVQVFLESVGTLEGDMLVSGVQAAAARRMAAVWNELEGRYKRGEMVKGRILNAIYRGFSVGVAGVVGFLPARQCSRPTARRIGQLQKFRILSLDRARGSFILADPSLHHSAAGGSGAGQPKGGSATKRPPRNEEEAQRRQELARVAEELRSVLALRGSSSGPAAS</sequence>
<dbReference type="InterPro" id="IPR012340">
    <property type="entry name" value="NA-bd_OB-fold"/>
</dbReference>
<evidence type="ECO:0000259" key="2">
    <source>
        <dbReference type="PROSITE" id="PS50126"/>
    </source>
</evidence>
<dbReference type="InParanoid" id="E1Z392"/>
<keyword evidence="4" id="KW-1185">Reference proteome</keyword>
<evidence type="ECO:0000313" key="3">
    <source>
        <dbReference type="EMBL" id="EFN59799.1"/>
    </source>
</evidence>
<dbReference type="EMBL" id="GL433835">
    <property type="protein sequence ID" value="EFN59799.1"/>
    <property type="molecule type" value="Genomic_DNA"/>
</dbReference>